<comment type="caution">
    <text evidence="1">The sequence shown here is derived from an EMBL/GenBank/DDBJ whole genome shotgun (WGS) entry which is preliminary data.</text>
</comment>
<sequence length="57" mass="6224">MGDPAKPAFTSVWTHLGAKLRYETSHSAGGATFAPLGSKNLFRQCKNQNCVKDRLTD</sequence>
<evidence type="ECO:0000313" key="1">
    <source>
        <dbReference type="EMBL" id="ETO67790.1"/>
    </source>
</evidence>
<protein>
    <submittedName>
        <fullName evidence="1">Uncharacterized protein</fullName>
    </submittedName>
</protein>
<reference evidence="1 2" key="1">
    <citation type="submission" date="2013-11" db="EMBL/GenBank/DDBJ databases">
        <title>The Genome Sequence of Phytophthora parasitica P1976.</title>
        <authorList>
            <consortium name="The Broad Institute Genomics Platform"/>
            <person name="Russ C."/>
            <person name="Tyler B."/>
            <person name="Panabieres F."/>
            <person name="Shan W."/>
            <person name="Tripathy S."/>
            <person name="Grunwald N."/>
            <person name="Machado M."/>
            <person name="Johnson C.S."/>
            <person name="Walker B."/>
            <person name="Young S."/>
            <person name="Zeng Q."/>
            <person name="Gargeya S."/>
            <person name="Fitzgerald M."/>
            <person name="Haas B."/>
            <person name="Abouelleil A."/>
            <person name="Allen A.W."/>
            <person name="Alvarado L."/>
            <person name="Arachchi H.M."/>
            <person name="Berlin A.M."/>
            <person name="Chapman S.B."/>
            <person name="Gainer-Dewar J."/>
            <person name="Goldberg J."/>
            <person name="Griggs A."/>
            <person name="Gujja S."/>
            <person name="Hansen M."/>
            <person name="Howarth C."/>
            <person name="Imamovic A."/>
            <person name="Ireland A."/>
            <person name="Larimer J."/>
            <person name="McCowan C."/>
            <person name="Murphy C."/>
            <person name="Pearson M."/>
            <person name="Poon T.W."/>
            <person name="Priest M."/>
            <person name="Roberts A."/>
            <person name="Saif S."/>
            <person name="Shea T."/>
            <person name="Sisk P."/>
            <person name="Sykes S."/>
            <person name="Wortman J."/>
            <person name="Nusbaum C."/>
            <person name="Birren B."/>
        </authorList>
    </citation>
    <scope>NUCLEOTIDE SEQUENCE [LARGE SCALE GENOMIC DNA]</scope>
    <source>
        <strain evidence="1 2">P1976</strain>
    </source>
</reference>
<accession>A0A080ZMC9</accession>
<evidence type="ECO:0000313" key="2">
    <source>
        <dbReference type="Proteomes" id="UP000028582"/>
    </source>
</evidence>
<proteinExistence type="predicted"/>
<gene>
    <name evidence="1" type="ORF">F444_15318</name>
</gene>
<dbReference type="Proteomes" id="UP000028582">
    <property type="component" value="Unassembled WGS sequence"/>
</dbReference>
<dbReference type="EMBL" id="ANJA01002837">
    <property type="protein sequence ID" value="ETO67790.1"/>
    <property type="molecule type" value="Genomic_DNA"/>
</dbReference>
<name>A0A080ZMC9_PHYNI</name>
<dbReference type="AlphaFoldDB" id="A0A080ZMC9"/>
<organism evidence="1 2">
    <name type="scientific">Phytophthora nicotianae P1976</name>
    <dbReference type="NCBI Taxonomy" id="1317066"/>
    <lineage>
        <taxon>Eukaryota</taxon>
        <taxon>Sar</taxon>
        <taxon>Stramenopiles</taxon>
        <taxon>Oomycota</taxon>
        <taxon>Peronosporomycetes</taxon>
        <taxon>Peronosporales</taxon>
        <taxon>Peronosporaceae</taxon>
        <taxon>Phytophthora</taxon>
    </lineage>
</organism>